<keyword evidence="1" id="KW-0812">Transmembrane</keyword>
<reference evidence="3" key="1">
    <citation type="submission" date="2025-08" db="UniProtKB">
        <authorList>
            <consortium name="RefSeq"/>
        </authorList>
    </citation>
    <scope>IDENTIFICATION</scope>
    <source>
        <tissue evidence="3">Gonads</tissue>
    </source>
</reference>
<dbReference type="KEGG" id="soy:115890448"/>
<dbReference type="InParanoid" id="A0A6J2YTM3"/>
<evidence type="ECO:0000313" key="3">
    <source>
        <dbReference type="RefSeq" id="XP_030766536.1"/>
    </source>
</evidence>
<keyword evidence="1" id="KW-1133">Transmembrane helix</keyword>
<dbReference type="GeneID" id="115890448"/>
<sequence>MSLPLEHKLRVMLIRNLRERGNYLLDSMNTCTTTELFDPNEYLACQYSLYCEDSVVDQSLPISEQLKTDIFPKMRPDLCSKVTKEDTLICKYGSWYLENISSGLQKISTLRMRELAKLLMEIQERNSNIKDLEDALQLKYFNFIVDSIKYLVNSSKILYDSIKKCCELISPDLTGHRKREVEKIKEYLKLNFLVIELVLINLLNLMALLC</sequence>
<gene>
    <name evidence="3" type="primary">LOC115890448</name>
</gene>
<feature type="transmembrane region" description="Helical" evidence="1">
    <location>
        <begin position="187"/>
        <end position="209"/>
    </location>
</feature>
<dbReference type="OrthoDB" id="8430171at2759"/>
<dbReference type="RefSeq" id="XP_030766536.1">
    <property type="nucleotide sequence ID" value="XM_030910676.1"/>
</dbReference>
<dbReference type="Proteomes" id="UP000504635">
    <property type="component" value="Unplaced"/>
</dbReference>
<proteinExistence type="predicted"/>
<dbReference type="AlphaFoldDB" id="A0A6J2YTM3"/>
<evidence type="ECO:0000256" key="1">
    <source>
        <dbReference type="SAM" id="Phobius"/>
    </source>
</evidence>
<accession>A0A6J2YTM3</accession>
<organism evidence="2 3">
    <name type="scientific">Sitophilus oryzae</name>
    <name type="common">Rice weevil</name>
    <name type="synonym">Curculio oryzae</name>
    <dbReference type="NCBI Taxonomy" id="7048"/>
    <lineage>
        <taxon>Eukaryota</taxon>
        <taxon>Metazoa</taxon>
        <taxon>Ecdysozoa</taxon>
        <taxon>Arthropoda</taxon>
        <taxon>Hexapoda</taxon>
        <taxon>Insecta</taxon>
        <taxon>Pterygota</taxon>
        <taxon>Neoptera</taxon>
        <taxon>Endopterygota</taxon>
        <taxon>Coleoptera</taxon>
        <taxon>Polyphaga</taxon>
        <taxon>Cucujiformia</taxon>
        <taxon>Curculionidae</taxon>
        <taxon>Dryophthorinae</taxon>
        <taxon>Sitophilus</taxon>
    </lineage>
</organism>
<keyword evidence="1" id="KW-0472">Membrane</keyword>
<keyword evidence="2" id="KW-1185">Reference proteome</keyword>
<evidence type="ECO:0000313" key="2">
    <source>
        <dbReference type="Proteomes" id="UP000504635"/>
    </source>
</evidence>
<name>A0A6J2YTM3_SITOR</name>
<protein>
    <submittedName>
        <fullName evidence="3">Uncharacterized protein LOC115890448</fullName>
    </submittedName>
</protein>